<dbReference type="Proteomes" id="UP000276215">
    <property type="component" value="Unassembled WGS sequence"/>
</dbReference>
<feature type="region of interest" description="Disordered" evidence="1">
    <location>
        <begin position="1"/>
        <end position="86"/>
    </location>
</feature>
<proteinExistence type="predicted"/>
<keyword evidence="3" id="KW-1185">Reference proteome</keyword>
<dbReference type="AlphaFoldDB" id="A0A3N4J6Y5"/>
<gene>
    <name evidence="2" type="ORF">L873DRAFT_1479663</name>
</gene>
<protein>
    <submittedName>
        <fullName evidence="2">Uncharacterized protein</fullName>
    </submittedName>
</protein>
<dbReference type="EMBL" id="ML120443">
    <property type="protein sequence ID" value="RPA94049.1"/>
    <property type="molecule type" value="Genomic_DNA"/>
</dbReference>
<reference evidence="2 3" key="1">
    <citation type="journal article" date="2018" name="Nat. Ecol. Evol.">
        <title>Pezizomycetes genomes reveal the molecular basis of ectomycorrhizal truffle lifestyle.</title>
        <authorList>
            <person name="Murat C."/>
            <person name="Payen T."/>
            <person name="Noel B."/>
            <person name="Kuo A."/>
            <person name="Morin E."/>
            <person name="Chen J."/>
            <person name="Kohler A."/>
            <person name="Krizsan K."/>
            <person name="Balestrini R."/>
            <person name="Da Silva C."/>
            <person name="Montanini B."/>
            <person name="Hainaut M."/>
            <person name="Levati E."/>
            <person name="Barry K.W."/>
            <person name="Belfiori B."/>
            <person name="Cichocki N."/>
            <person name="Clum A."/>
            <person name="Dockter R.B."/>
            <person name="Fauchery L."/>
            <person name="Guy J."/>
            <person name="Iotti M."/>
            <person name="Le Tacon F."/>
            <person name="Lindquist E.A."/>
            <person name="Lipzen A."/>
            <person name="Malagnac F."/>
            <person name="Mello A."/>
            <person name="Molinier V."/>
            <person name="Miyauchi S."/>
            <person name="Poulain J."/>
            <person name="Riccioni C."/>
            <person name="Rubini A."/>
            <person name="Sitrit Y."/>
            <person name="Splivallo R."/>
            <person name="Traeger S."/>
            <person name="Wang M."/>
            <person name="Zifcakova L."/>
            <person name="Wipf D."/>
            <person name="Zambonelli A."/>
            <person name="Paolocci F."/>
            <person name="Nowrousian M."/>
            <person name="Ottonello S."/>
            <person name="Baldrian P."/>
            <person name="Spatafora J.W."/>
            <person name="Henrissat B."/>
            <person name="Nagy L.G."/>
            <person name="Aury J.M."/>
            <person name="Wincker P."/>
            <person name="Grigoriev I.V."/>
            <person name="Bonfante P."/>
            <person name="Martin F.M."/>
        </authorList>
    </citation>
    <scope>NUCLEOTIDE SEQUENCE [LARGE SCALE GENOMIC DNA]</scope>
    <source>
        <strain evidence="2 3">120613-1</strain>
    </source>
</reference>
<evidence type="ECO:0000313" key="3">
    <source>
        <dbReference type="Proteomes" id="UP000276215"/>
    </source>
</evidence>
<name>A0A3N4J6Y5_9PEZI</name>
<evidence type="ECO:0000313" key="2">
    <source>
        <dbReference type="EMBL" id="RPA94049.1"/>
    </source>
</evidence>
<evidence type="ECO:0000256" key="1">
    <source>
        <dbReference type="SAM" id="MobiDB-lite"/>
    </source>
</evidence>
<feature type="compositionally biased region" description="Basic and acidic residues" evidence="1">
    <location>
        <begin position="1"/>
        <end position="12"/>
    </location>
</feature>
<organism evidence="2 3">
    <name type="scientific">Choiromyces venosus 120613-1</name>
    <dbReference type="NCBI Taxonomy" id="1336337"/>
    <lineage>
        <taxon>Eukaryota</taxon>
        <taxon>Fungi</taxon>
        <taxon>Dikarya</taxon>
        <taxon>Ascomycota</taxon>
        <taxon>Pezizomycotina</taxon>
        <taxon>Pezizomycetes</taxon>
        <taxon>Pezizales</taxon>
        <taxon>Tuberaceae</taxon>
        <taxon>Choiromyces</taxon>
    </lineage>
</organism>
<feature type="compositionally biased region" description="Basic and acidic residues" evidence="1">
    <location>
        <begin position="62"/>
        <end position="77"/>
    </location>
</feature>
<sequence>MPDRNHVGEDHPGLSGDTLPDLSLQEGGDTPSRTPSPCDSLSNNLTFHPRAVHIDGGAELVSTERCDRPDATGEEVKQSASGTKTSARAQLVEVKSGFTKDSASSVVDVDMLVTIFFNWFGK</sequence>
<accession>A0A3N4J6Y5</accession>
<feature type="compositionally biased region" description="Polar residues" evidence="1">
    <location>
        <begin position="31"/>
        <end position="46"/>
    </location>
</feature>